<feature type="compositionally biased region" description="Low complexity" evidence="1">
    <location>
        <begin position="31"/>
        <end position="52"/>
    </location>
</feature>
<feature type="region of interest" description="Disordered" evidence="1">
    <location>
        <begin position="1"/>
        <end position="52"/>
    </location>
</feature>
<feature type="compositionally biased region" description="Polar residues" evidence="1">
    <location>
        <begin position="21"/>
        <end position="30"/>
    </location>
</feature>
<evidence type="ECO:0000313" key="3">
    <source>
        <dbReference type="Proteomes" id="UP001150062"/>
    </source>
</evidence>
<dbReference type="Proteomes" id="UP001150062">
    <property type="component" value="Unassembled WGS sequence"/>
</dbReference>
<proteinExistence type="predicted"/>
<reference evidence="2" key="1">
    <citation type="submission" date="2022-08" db="EMBL/GenBank/DDBJ databases">
        <title>Novel sulfate-reducing endosymbionts in the free-living metamonad Anaeramoeba.</title>
        <authorList>
            <person name="Jerlstrom-Hultqvist J."/>
            <person name="Cepicka I."/>
            <person name="Gallot-Lavallee L."/>
            <person name="Salas-Leiva D."/>
            <person name="Curtis B.A."/>
            <person name="Zahonova K."/>
            <person name="Pipaliya S."/>
            <person name="Dacks J."/>
            <person name="Roger A.J."/>
        </authorList>
    </citation>
    <scope>NUCLEOTIDE SEQUENCE</scope>
    <source>
        <strain evidence="2">Schooner1</strain>
    </source>
</reference>
<accession>A0ABQ8Y3F1</accession>
<keyword evidence="3" id="KW-1185">Reference proteome</keyword>
<evidence type="ECO:0000256" key="1">
    <source>
        <dbReference type="SAM" id="MobiDB-lite"/>
    </source>
</evidence>
<comment type="caution">
    <text evidence="2">The sequence shown here is derived from an EMBL/GenBank/DDBJ whole genome shotgun (WGS) entry which is preliminary data.</text>
</comment>
<organism evidence="2 3">
    <name type="scientific">Anaeramoeba flamelloides</name>
    <dbReference type="NCBI Taxonomy" id="1746091"/>
    <lineage>
        <taxon>Eukaryota</taxon>
        <taxon>Metamonada</taxon>
        <taxon>Anaeramoebidae</taxon>
        <taxon>Anaeramoeba</taxon>
    </lineage>
</organism>
<sequence length="88" mass="10190">MGNNSSLQDLRMEEFFKRNKTQVSQKMNQADSTDNTSNTDNTNNNNNTNTFNLNTLNTNNRLNISRNNFFLPSSNNPHYNMPRQFLLG</sequence>
<dbReference type="EMBL" id="JAOAOG010000232">
    <property type="protein sequence ID" value="KAJ6238727.1"/>
    <property type="molecule type" value="Genomic_DNA"/>
</dbReference>
<evidence type="ECO:0000313" key="2">
    <source>
        <dbReference type="EMBL" id="KAJ6238727.1"/>
    </source>
</evidence>
<gene>
    <name evidence="2" type="ORF">M0813_25952</name>
</gene>
<protein>
    <submittedName>
        <fullName evidence="2">Uncharacterized protein</fullName>
    </submittedName>
</protein>
<name>A0ABQ8Y3F1_9EUKA</name>